<dbReference type="InterPro" id="IPR036291">
    <property type="entry name" value="NAD(P)-bd_dom_sf"/>
</dbReference>
<dbReference type="AlphaFoldDB" id="A0AA38H2L3"/>
<feature type="region of interest" description="Disordered" evidence="1">
    <location>
        <begin position="220"/>
        <end position="257"/>
    </location>
</feature>
<feature type="region of interest" description="Disordered" evidence="1">
    <location>
        <begin position="78"/>
        <end position="98"/>
    </location>
</feature>
<reference evidence="2" key="1">
    <citation type="journal article" date="2022" name="G3 (Bethesda)">
        <title>High quality genome of the basidiomycete yeast Dioszegia hungarica PDD-24b-2 isolated from cloud water.</title>
        <authorList>
            <person name="Jarrige D."/>
            <person name="Haridas S."/>
            <person name="Bleykasten-Grosshans C."/>
            <person name="Joly M."/>
            <person name="Nadalig T."/>
            <person name="Sancelme M."/>
            <person name="Vuilleumier S."/>
            <person name="Grigoriev I.V."/>
            <person name="Amato P."/>
            <person name="Bringel F."/>
        </authorList>
    </citation>
    <scope>NUCLEOTIDE SEQUENCE</scope>
    <source>
        <strain evidence="2">PDD-24b-2</strain>
    </source>
</reference>
<dbReference type="EMBL" id="JAKWFO010000014">
    <property type="protein sequence ID" value="KAI9632722.1"/>
    <property type="molecule type" value="Genomic_DNA"/>
</dbReference>
<dbReference type="Proteomes" id="UP001164286">
    <property type="component" value="Unassembled WGS sequence"/>
</dbReference>
<sequence>MSKSGPAPSTGSSSSSNYSGPVAVTPPSASALQLLSLTQDITALISLSVEATASLVHDWFRSSVISFGLGGQQLVRYAPPRTPPVPQNERTRSGHGESGRGLAVVVIGAAEGAGQSLTLHLAKSGYTVFPLLALPSPSSPPTSHALSSLLLMWSTAQKRLRSRYPHHPGCIVPIMTDPETQSPGWKGKGRARFSHAGQTVRAYAAENGLRLVAVVCASRGETGDGVDGGDTGEIDERDGTSNDPGEGMDRDYQPDSPDMEMIEDYQAVQADVDDVRPRGVLYEPRPALPEPCQPIPSGLLETDESTLISLYRANVLDPLSVIREFQDLLSLPSHPDGRRGRIVFVNNHTAADTTGVAAMEVVRAARDETAVRLREELGEVGIEVCEVAVGPMAPRITAGHHLRHISEDSSSSTGINADRRRLMSSVLSAQAGNSTASSSGPATDRSNLLASRLALLTQLWAVDDALLYSSVRRAIEDRYPRSKHHAGLSPLVESVAGAVPGMGVVKALGRWVLGRLLVPRG</sequence>
<dbReference type="SUPFAM" id="SSF51735">
    <property type="entry name" value="NAD(P)-binding Rossmann-fold domains"/>
    <property type="match status" value="1"/>
</dbReference>
<gene>
    <name evidence="2" type="ORF">MKK02DRAFT_30466</name>
</gene>
<keyword evidence="3" id="KW-1185">Reference proteome</keyword>
<dbReference type="Gene3D" id="3.40.50.720">
    <property type="entry name" value="NAD(P)-binding Rossmann-like Domain"/>
    <property type="match status" value="1"/>
</dbReference>
<evidence type="ECO:0000313" key="2">
    <source>
        <dbReference type="EMBL" id="KAI9632722.1"/>
    </source>
</evidence>
<dbReference type="GeneID" id="77727260"/>
<comment type="caution">
    <text evidence="2">The sequence shown here is derived from an EMBL/GenBank/DDBJ whole genome shotgun (WGS) entry which is preliminary data.</text>
</comment>
<dbReference type="RefSeq" id="XP_052942499.1">
    <property type="nucleotide sequence ID" value="XM_053088055.1"/>
</dbReference>
<feature type="compositionally biased region" description="Basic and acidic residues" evidence="1">
    <location>
        <begin position="89"/>
        <end position="98"/>
    </location>
</feature>
<evidence type="ECO:0000256" key="1">
    <source>
        <dbReference type="SAM" id="MobiDB-lite"/>
    </source>
</evidence>
<feature type="region of interest" description="Disordered" evidence="1">
    <location>
        <begin position="1"/>
        <end position="22"/>
    </location>
</feature>
<name>A0AA38H2L3_9TREE</name>
<protein>
    <submittedName>
        <fullName evidence="2">Uncharacterized protein</fullName>
    </submittedName>
</protein>
<proteinExistence type="predicted"/>
<organism evidence="2 3">
    <name type="scientific">Dioszegia hungarica</name>
    <dbReference type="NCBI Taxonomy" id="4972"/>
    <lineage>
        <taxon>Eukaryota</taxon>
        <taxon>Fungi</taxon>
        <taxon>Dikarya</taxon>
        <taxon>Basidiomycota</taxon>
        <taxon>Agaricomycotina</taxon>
        <taxon>Tremellomycetes</taxon>
        <taxon>Tremellales</taxon>
        <taxon>Bulleribasidiaceae</taxon>
        <taxon>Dioszegia</taxon>
    </lineage>
</organism>
<accession>A0AA38H2L3</accession>
<evidence type="ECO:0000313" key="3">
    <source>
        <dbReference type="Proteomes" id="UP001164286"/>
    </source>
</evidence>